<keyword evidence="2" id="KW-0732">Signal</keyword>
<evidence type="ECO:0000259" key="3">
    <source>
        <dbReference type="Pfam" id="PF00326"/>
    </source>
</evidence>
<dbReference type="InterPro" id="IPR029058">
    <property type="entry name" value="AB_hydrolase_fold"/>
</dbReference>
<keyword evidence="5" id="KW-1185">Reference proteome</keyword>
<dbReference type="Proteomes" id="UP001523550">
    <property type="component" value="Unassembled WGS sequence"/>
</dbReference>
<feature type="signal peptide" evidence="2">
    <location>
        <begin position="1"/>
        <end position="21"/>
    </location>
</feature>
<gene>
    <name evidence="4" type="ORF">J2T60_001641</name>
</gene>
<dbReference type="PANTHER" id="PTHR42776:SF27">
    <property type="entry name" value="DIPEPTIDYL PEPTIDASE FAMILY MEMBER 6"/>
    <property type="match status" value="1"/>
</dbReference>
<dbReference type="PANTHER" id="PTHR42776">
    <property type="entry name" value="SERINE PEPTIDASE S9 FAMILY MEMBER"/>
    <property type="match status" value="1"/>
</dbReference>
<dbReference type="Gene3D" id="3.40.50.1820">
    <property type="entry name" value="alpha/beta hydrolase"/>
    <property type="match status" value="1"/>
</dbReference>
<accession>A0ABT1G8J9</accession>
<keyword evidence="4" id="KW-0031">Aminopeptidase</keyword>
<name>A0ABT1G8J9_9GAMM</name>
<comment type="caution">
    <text evidence="4">The sequence shown here is derived from an EMBL/GenBank/DDBJ whole genome shotgun (WGS) entry which is preliminary data.</text>
</comment>
<reference evidence="4 5" key="1">
    <citation type="submission" date="2022-03" db="EMBL/GenBank/DDBJ databases">
        <title>Genomic Encyclopedia of Type Strains, Phase III (KMG-III): the genomes of soil and plant-associated and newly described type strains.</title>
        <authorList>
            <person name="Whitman W."/>
        </authorList>
    </citation>
    <scope>NUCLEOTIDE SEQUENCE [LARGE SCALE GENOMIC DNA]</scope>
    <source>
        <strain evidence="4 5">BSker1</strain>
    </source>
</reference>
<dbReference type="EMBL" id="JALJYF010000002">
    <property type="protein sequence ID" value="MCP1727641.1"/>
    <property type="molecule type" value="Genomic_DNA"/>
</dbReference>
<feature type="domain" description="Peptidase S9 prolyl oligopeptidase catalytic" evidence="3">
    <location>
        <begin position="428"/>
        <end position="638"/>
    </location>
</feature>
<dbReference type="Gene3D" id="2.120.10.30">
    <property type="entry name" value="TolB, C-terminal domain"/>
    <property type="match status" value="1"/>
</dbReference>
<dbReference type="SUPFAM" id="SSF82171">
    <property type="entry name" value="DPP6 N-terminal domain-like"/>
    <property type="match status" value="1"/>
</dbReference>
<evidence type="ECO:0000256" key="2">
    <source>
        <dbReference type="SAM" id="SignalP"/>
    </source>
</evidence>
<proteinExistence type="predicted"/>
<dbReference type="Pfam" id="PF00326">
    <property type="entry name" value="Peptidase_S9"/>
    <property type="match status" value="1"/>
</dbReference>
<organism evidence="4 5">
    <name type="scientific">Natronospira proteinivora</name>
    <dbReference type="NCBI Taxonomy" id="1807133"/>
    <lineage>
        <taxon>Bacteria</taxon>
        <taxon>Pseudomonadati</taxon>
        <taxon>Pseudomonadota</taxon>
        <taxon>Gammaproteobacteria</taxon>
        <taxon>Natronospirales</taxon>
        <taxon>Natronospiraceae</taxon>
        <taxon>Natronospira</taxon>
    </lineage>
</organism>
<evidence type="ECO:0000256" key="1">
    <source>
        <dbReference type="ARBA" id="ARBA00022801"/>
    </source>
</evidence>
<dbReference type="RefSeq" id="WP_253448167.1">
    <property type="nucleotide sequence ID" value="NZ_JALJYF010000002.1"/>
</dbReference>
<keyword evidence="1" id="KW-0378">Hydrolase</keyword>
<dbReference type="InterPro" id="IPR001375">
    <property type="entry name" value="Peptidase_S9_cat"/>
</dbReference>
<dbReference type="SUPFAM" id="SSF53474">
    <property type="entry name" value="alpha/beta-Hydrolases"/>
    <property type="match status" value="1"/>
</dbReference>
<protein>
    <submittedName>
        <fullName evidence="4">Dipeptidyl aminopeptidase/acylaminoacyl peptidase</fullName>
    </submittedName>
</protein>
<sequence length="641" mass="71371">MRRFAGVLALGFMFVMGDGFAEEPVPVEKLAQLPEFTDVSLSPDGRYVALAAPADDQTGLAVLDISALPDIQVTNALQLRTEEHVAAIHWLNTDRVLFETDRQVGTLAQPRPTGRFYTVAADGGRPDLLHDGGTQGSVGRHATLMSLLPDEPERFMVIDLATDRGPRAEIINAESGRTSTAAVSPFDNGGLLADRDGQVRFAYAQKDDGTPQFSYRDSMEDDWSSGLPFDLDMNLRWIEIHGFAGNNKDVYFSSRETGHMGLYRLDTETGETELMIEKENVEVSDVLWDRHQETVIGVISEDGKPEMQFIDPDEETSVLQRQIAEAFPAEFSRIVHFASDAELAVVSATADIAPTGFYLFDTEELSADYLVGSHDGIQPQALRPTEPFTMEARDEMELHGYVTEPEGEPPYPTVVRIHGGPHGPRDHWAFNHEVQLLATRGYAVIQVNFRGSGGYGHEFEQAGYRRWGAEMQDDVTDATHWAIDEGIADPDRVCLFGGSFGAYATLQGLVREPDLYACGVANAGVYDLPLMKEDGDIPERPQGQAYLDRVLGTDEEDLKERSPARHVERIQAPLMLAHGEEDVRTPMSQFEKLVENLDAADIPYESTVYEEEGHGYYKEENREAYYRDILDFLQRHLAESD</sequence>
<dbReference type="InterPro" id="IPR011042">
    <property type="entry name" value="6-blade_b-propeller_TolB-like"/>
</dbReference>
<dbReference type="GO" id="GO:0004177">
    <property type="term" value="F:aminopeptidase activity"/>
    <property type="evidence" value="ECO:0007669"/>
    <property type="project" value="UniProtKB-KW"/>
</dbReference>
<keyword evidence="4" id="KW-0645">Protease</keyword>
<feature type="chain" id="PRO_5047529349" evidence="2">
    <location>
        <begin position="22"/>
        <end position="641"/>
    </location>
</feature>
<evidence type="ECO:0000313" key="4">
    <source>
        <dbReference type="EMBL" id="MCP1727641.1"/>
    </source>
</evidence>
<evidence type="ECO:0000313" key="5">
    <source>
        <dbReference type="Proteomes" id="UP001523550"/>
    </source>
</evidence>